<dbReference type="OrthoDB" id="6290at10239"/>
<organism evidence="2 3">
    <name type="scientific">Mycobacterium phage 32HC</name>
    <dbReference type="NCBI Taxonomy" id="1445729"/>
    <lineage>
        <taxon>Viruses</taxon>
        <taxon>Duplodnaviria</taxon>
        <taxon>Heunggongvirae</taxon>
        <taxon>Uroviricota</taxon>
        <taxon>Caudoviricetes</taxon>
        <taxon>Trigintaduovirus</taxon>
        <taxon>Trigintaduovirus 32HC</taxon>
    </lineage>
</organism>
<evidence type="ECO:0000313" key="3">
    <source>
        <dbReference type="Proteomes" id="UP000201080"/>
    </source>
</evidence>
<evidence type="ECO:0000313" key="2">
    <source>
        <dbReference type="EMBL" id="AHJ86345.1"/>
    </source>
</evidence>
<feature type="compositionally biased region" description="Polar residues" evidence="1">
    <location>
        <begin position="185"/>
        <end position="194"/>
    </location>
</feature>
<evidence type="ECO:0000256" key="1">
    <source>
        <dbReference type="SAM" id="MobiDB-lite"/>
    </source>
</evidence>
<feature type="compositionally biased region" description="Basic and acidic residues" evidence="1">
    <location>
        <begin position="111"/>
        <end position="122"/>
    </location>
</feature>
<protein>
    <submittedName>
        <fullName evidence="2">Uncharacterized protein</fullName>
    </submittedName>
</protein>
<gene>
    <name evidence="2" type="ORF">32HC_67</name>
</gene>
<keyword evidence="3" id="KW-1185">Reference proteome</keyword>
<dbReference type="KEGG" id="vg:18506030"/>
<dbReference type="RefSeq" id="YP_009009538.1">
    <property type="nucleotide sequence ID" value="NC_023602.1"/>
</dbReference>
<accession>W8EHE1</accession>
<dbReference type="Proteomes" id="UP000201080">
    <property type="component" value="Segment"/>
</dbReference>
<proteinExistence type="predicted"/>
<dbReference type="EMBL" id="KJ028219">
    <property type="protein sequence ID" value="AHJ86345.1"/>
    <property type="molecule type" value="Genomic_DNA"/>
</dbReference>
<name>W8EHE1_9CAUD</name>
<feature type="region of interest" description="Disordered" evidence="1">
    <location>
        <begin position="111"/>
        <end position="199"/>
    </location>
</feature>
<reference evidence="2 3" key="1">
    <citation type="journal article" date="2014" name="Genome Announc.">
        <title>Complete genome sequences of nine mycobacteriophages.</title>
        <authorList>
            <person name="Franceschelli J.J."/>
            <person name="Suarez C.A."/>
            <person name="Teran L."/>
            <person name="Raya R.R."/>
            <person name="Morbidoni H.R."/>
        </authorList>
    </citation>
    <scope>NUCLEOTIDE SEQUENCE [LARGE SCALE GENOMIC DNA]</scope>
</reference>
<sequence>MPYFQLDDQFSDSKEVMALPRKYRLECVGLFALMGCWSANKLLDGFVPDEQIKQLGGRKILIDLLAGIAGPDGEDWSLIERISSPVSSGIRIKNWPKWQKTRAQVLEFRKAEAERKRREREFKKQRRNPTSSDNAEASGADTSRMPAETANSRPAGRPAGVRTPIPVPRPIPTEELTECAEHPVGSSSPNTHTESAPPKFCDRHPQGTRQRCGDCANARIVFQAWQTDRAEREDAAQKSAAASRAQSKALIDECPDCDPGGWLLDADGDPVEPAIRCDHLTTRRARNG</sequence>